<keyword evidence="3 5" id="KW-0067">ATP-binding</keyword>
<evidence type="ECO:0000313" key="6">
    <source>
        <dbReference type="Proteomes" id="UP000516304"/>
    </source>
</evidence>
<dbReference type="GO" id="GO:0005524">
    <property type="term" value="F:ATP binding"/>
    <property type="evidence" value="ECO:0007669"/>
    <property type="project" value="UniProtKB-KW"/>
</dbReference>
<dbReference type="CDD" id="cd03230">
    <property type="entry name" value="ABC_DR_subfamily_A"/>
    <property type="match status" value="1"/>
</dbReference>
<dbReference type="Pfam" id="PF00005">
    <property type="entry name" value="ABC_tran"/>
    <property type="match status" value="1"/>
</dbReference>
<dbReference type="InterPro" id="IPR051782">
    <property type="entry name" value="ABC_Transporter_VariousFunc"/>
</dbReference>
<dbReference type="EMBL" id="LR881183">
    <property type="protein sequence ID" value="CAD5244375.1"/>
    <property type="molecule type" value="Genomic_DNA"/>
</dbReference>
<dbReference type="KEGG" id="tcq:TIRI35C_1221"/>
<dbReference type="PROSITE" id="PS00211">
    <property type="entry name" value="ABC_TRANSPORTER_1"/>
    <property type="match status" value="1"/>
</dbReference>
<dbReference type="InterPro" id="IPR003439">
    <property type="entry name" value="ABC_transporter-like_ATP-bd"/>
</dbReference>
<feature type="domain" description="ABC transporter" evidence="4">
    <location>
        <begin position="3"/>
        <end position="224"/>
    </location>
</feature>
<reference evidence="5 6" key="1">
    <citation type="submission" date="2020-09" db="EMBL/GenBank/DDBJ databases">
        <authorList>
            <person name="Courtine D."/>
        </authorList>
    </citation>
    <scope>NUCLEOTIDE SEQUENCE [LARGE SCALE GENOMIC DNA]</scope>
    <source>
        <strain evidence="5 6">IRI35c</strain>
    </source>
</reference>
<dbReference type="InterPro" id="IPR017871">
    <property type="entry name" value="ABC_transporter-like_CS"/>
</dbReference>
<dbReference type="PROSITE" id="PS50893">
    <property type="entry name" value="ABC_TRANSPORTER_2"/>
    <property type="match status" value="1"/>
</dbReference>
<keyword evidence="6" id="KW-1185">Reference proteome</keyword>
<evidence type="ECO:0000313" key="5">
    <source>
        <dbReference type="EMBL" id="CAD5244375.1"/>
    </source>
</evidence>
<dbReference type="InterPro" id="IPR027417">
    <property type="entry name" value="P-loop_NTPase"/>
</dbReference>
<dbReference type="AlphaFoldDB" id="A0A7G2D722"/>
<dbReference type="RefSeq" id="WP_188202151.1">
    <property type="nucleotide sequence ID" value="NZ_LR881183.1"/>
</dbReference>
<evidence type="ECO:0000256" key="2">
    <source>
        <dbReference type="ARBA" id="ARBA00022741"/>
    </source>
</evidence>
<name>A0A7G2D722_9EURY</name>
<keyword evidence="2" id="KW-0547">Nucleotide-binding</keyword>
<keyword evidence="1" id="KW-0813">Transport</keyword>
<dbReference type="SUPFAM" id="SSF52540">
    <property type="entry name" value="P-loop containing nucleoside triphosphate hydrolases"/>
    <property type="match status" value="1"/>
</dbReference>
<proteinExistence type="predicted"/>
<sequence length="224" mass="24520">MIVRAEKLTKRFGSVLALNSVEVEIPEGLTVIVGPNGGGKSTFLKIAAGAYRPTAGRIKVLGKDPWKNEQIKRRIGVSFDPPALPPLRTGLEWLEYISEARGGDGESVQKAAEMFGAREFIAKKIRDYSAGMRKRLSLAQAFVGDPEVVFLDEPLANLDLNGMRDVMEVIKEEHKNGLNLVVISHIWRPFMEVADYAVLIAAGKVQAAGSPQDILPLLEKAFPL</sequence>
<gene>
    <name evidence="5" type="ORF">TIRI35C_1221</name>
</gene>
<evidence type="ECO:0000259" key="4">
    <source>
        <dbReference type="PROSITE" id="PS50893"/>
    </source>
</evidence>
<protein>
    <submittedName>
        <fullName evidence="5">ABC-2 type transport system ATP-binding protein</fullName>
    </submittedName>
</protein>
<dbReference type="GeneID" id="58918963"/>
<dbReference type="PANTHER" id="PTHR42939">
    <property type="entry name" value="ABC TRANSPORTER ATP-BINDING PROTEIN ALBC-RELATED"/>
    <property type="match status" value="1"/>
</dbReference>
<dbReference type="InterPro" id="IPR003593">
    <property type="entry name" value="AAA+_ATPase"/>
</dbReference>
<dbReference type="SMART" id="SM00382">
    <property type="entry name" value="AAA"/>
    <property type="match status" value="1"/>
</dbReference>
<dbReference type="PANTHER" id="PTHR42939:SF1">
    <property type="entry name" value="ABC TRANSPORTER ATP-BINDING PROTEIN ALBC-RELATED"/>
    <property type="match status" value="1"/>
</dbReference>
<evidence type="ECO:0000256" key="3">
    <source>
        <dbReference type="ARBA" id="ARBA00022840"/>
    </source>
</evidence>
<dbReference type="Proteomes" id="UP000516304">
    <property type="component" value="Chromosome TIRI35C"/>
</dbReference>
<dbReference type="Gene3D" id="3.40.50.300">
    <property type="entry name" value="P-loop containing nucleotide triphosphate hydrolases"/>
    <property type="match status" value="1"/>
</dbReference>
<dbReference type="GO" id="GO:0016887">
    <property type="term" value="F:ATP hydrolysis activity"/>
    <property type="evidence" value="ECO:0007669"/>
    <property type="project" value="InterPro"/>
</dbReference>
<organism evidence="5 6">
    <name type="scientific">Thermococcus camini</name>
    <dbReference type="NCBI Taxonomy" id="2016373"/>
    <lineage>
        <taxon>Archaea</taxon>
        <taxon>Methanobacteriati</taxon>
        <taxon>Methanobacteriota</taxon>
        <taxon>Thermococci</taxon>
        <taxon>Thermococcales</taxon>
        <taxon>Thermococcaceae</taxon>
        <taxon>Thermococcus</taxon>
    </lineage>
</organism>
<accession>A0A7G2D722</accession>
<evidence type="ECO:0000256" key="1">
    <source>
        <dbReference type="ARBA" id="ARBA00022448"/>
    </source>
</evidence>